<feature type="domain" description="OmpR/PhoB-type" evidence="6">
    <location>
        <begin position="24"/>
        <end position="100"/>
    </location>
</feature>
<dbReference type="InterPro" id="IPR001867">
    <property type="entry name" value="OmpR/PhoB-type_DNA-bd"/>
</dbReference>
<feature type="domain" description="Bacterial transcriptional activator" evidence="7">
    <location>
        <begin position="107"/>
        <end position="251"/>
    </location>
</feature>
<dbReference type="PANTHER" id="PTHR35807:SF1">
    <property type="entry name" value="TRANSCRIPTIONAL REGULATOR REDD"/>
    <property type="match status" value="1"/>
</dbReference>
<dbReference type="Proteomes" id="UP000198802">
    <property type="component" value="Unassembled WGS sequence"/>
</dbReference>
<accession>A0A0S4QRI6</accession>
<dbReference type="EMBL" id="FAOZ01000018">
    <property type="protein sequence ID" value="CUU58363.1"/>
    <property type="molecule type" value="Genomic_DNA"/>
</dbReference>
<proteinExistence type="inferred from homology"/>
<evidence type="ECO:0000256" key="4">
    <source>
        <dbReference type="ARBA" id="ARBA00023163"/>
    </source>
</evidence>
<dbReference type="InterPro" id="IPR016032">
    <property type="entry name" value="Sig_transdc_resp-reg_C-effctor"/>
</dbReference>
<evidence type="ECO:0000313" key="8">
    <source>
        <dbReference type="EMBL" id="CUU58363.1"/>
    </source>
</evidence>
<dbReference type="CDD" id="cd15831">
    <property type="entry name" value="BTAD"/>
    <property type="match status" value="1"/>
</dbReference>
<dbReference type="Gene3D" id="1.10.10.10">
    <property type="entry name" value="Winged helix-like DNA-binding domain superfamily/Winged helix DNA-binding domain"/>
    <property type="match status" value="1"/>
</dbReference>
<keyword evidence="3 8" id="KW-0238">DNA-binding</keyword>
<evidence type="ECO:0000259" key="7">
    <source>
        <dbReference type="SMART" id="SM01043"/>
    </source>
</evidence>
<dbReference type="InterPro" id="IPR011990">
    <property type="entry name" value="TPR-like_helical_dom_sf"/>
</dbReference>
<protein>
    <submittedName>
        <fullName evidence="8">DNA-binding transcriptional activator of the SARP family</fullName>
    </submittedName>
</protein>
<reference evidence="9" key="1">
    <citation type="submission" date="2015-11" db="EMBL/GenBank/DDBJ databases">
        <authorList>
            <person name="Varghese N."/>
        </authorList>
    </citation>
    <scope>NUCLEOTIDE SEQUENCE [LARGE SCALE GENOMIC DNA]</scope>
    <source>
        <strain evidence="9">DSM 45899</strain>
    </source>
</reference>
<evidence type="ECO:0000256" key="5">
    <source>
        <dbReference type="SAM" id="MobiDB-lite"/>
    </source>
</evidence>
<dbReference type="InterPro" id="IPR036388">
    <property type="entry name" value="WH-like_DNA-bd_sf"/>
</dbReference>
<feature type="region of interest" description="Disordered" evidence="5">
    <location>
        <begin position="260"/>
        <end position="296"/>
    </location>
</feature>
<feature type="compositionally biased region" description="Basic and acidic residues" evidence="5">
    <location>
        <begin position="268"/>
        <end position="296"/>
    </location>
</feature>
<gene>
    <name evidence="8" type="ORF">Ga0074812_118135</name>
</gene>
<dbReference type="SMART" id="SM01043">
    <property type="entry name" value="BTAD"/>
    <property type="match status" value="1"/>
</dbReference>
<evidence type="ECO:0000256" key="1">
    <source>
        <dbReference type="ARBA" id="ARBA00005820"/>
    </source>
</evidence>
<organism evidence="8 9">
    <name type="scientific">Parafrankia irregularis</name>
    <dbReference type="NCBI Taxonomy" id="795642"/>
    <lineage>
        <taxon>Bacteria</taxon>
        <taxon>Bacillati</taxon>
        <taxon>Actinomycetota</taxon>
        <taxon>Actinomycetes</taxon>
        <taxon>Frankiales</taxon>
        <taxon>Frankiaceae</taxon>
        <taxon>Parafrankia</taxon>
    </lineage>
</organism>
<dbReference type="Gene3D" id="1.25.40.10">
    <property type="entry name" value="Tetratricopeptide repeat domain"/>
    <property type="match status" value="1"/>
</dbReference>
<dbReference type="SUPFAM" id="SSF46894">
    <property type="entry name" value="C-terminal effector domain of the bipartite response regulators"/>
    <property type="match status" value="1"/>
</dbReference>
<sequence>MESRRHLPFRILGPVEVSAPDGSAVPIAQPKKRRLLSLLLLVRGRWASTEHIRAVLWDVDPPPSAVGNIKTYVSDLRQVLPEGETAGLGRIQGRHGAYRLNAAATEVDVWLFEDLARRGQDARWNGDAARAVELLGDALAVWRGEPYEDLPEEVVRTEAARLRELRAVVHEDLADALLDRGQYDRALPMLRALTLQYPLRERLWEQFLVAASCSGHRADALVAYRTAYHLLSQELGVEPSVELRRIHAQVLAGEPAETAAARRVRHGAGADHTDHADHTDQDGRPRPTGAGREDGS</sequence>
<dbReference type="Pfam" id="PF03704">
    <property type="entry name" value="BTAD"/>
    <property type="match status" value="1"/>
</dbReference>
<comment type="similarity">
    <text evidence="1">Belongs to the AfsR/DnrI/RedD regulatory family.</text>
</comment>
<evidence type="ECO:0000256" key="2">
    <source>
        <dbReference type="ARBA" id="ARBA00023015"/>
    </source>
</evidence>
<dbReference type="SMART" id="SM00862">
    <property type="entry name" value="Trans_reg_C"/>
    <property type="match status" value="1"/>
</dbReference>
<dbReference type="GO" id="GO:0000160">
    <property type="term" value="P:phosphorelay signal transduction system"/>
    <property type="evidence" value="ECO:0007669"/>
    <property type="project" value="InterPro"/>
</dbReference>
<evidence type="ECO:0000259" key="6">
    <source>
        <dbReference type="SMART" id="SM00862"/>
    </source>
</evidence>
<dbReference type="InterPro" id="IPR005158">
    <property type="entry name" value="BTAD"/>
</dbReference>
<keyword evidence="4" id="KW-0804">Transcription</keyword>
<dbReference type="AlphaFoldDB" id="A0A0S4QRI6"/>
<dbReference type="GO" id="GO:0003677">
    <property type="term" value="F:DNA binding"/>
    <property type="evidence" value="ECO:0007669"/>
    <property type="project" value="UniProtKB-KW"/>
</dbReference>
<dbReference type="InterPro" id="IPR051677">
    <property type="entry name" value="AfsR-DnrI-RedD_regulator"/>
</dbReference>
<name>A0A0S4QRI6_9ACTN</name>
<dbReference type="GO" id="GO:0006355">
    <property type="term" value="P:regulation of DNA-templated transcription"/>
    <property type="evidence" value="ECO:0007669"/>
    <property type="project" value="InterPro"/>
</dbReference>
<keyword evidence="9" id="KW-1185">Reference proteome</keyword>
<evidence type="ECO:0000256" key="3">
    <source>
        <dbReference type="ARBA" id="ARBA00023125"/>
    </source>
</evidence>
<dbReference type="RefSeq" id="WP_091281346.1">
    <property type="nucleotide sequence ID" value="NZ_FAOZ01000018.1"/>
</dbReference>
<dbReference type="PANTHER" id="PTHR35807">
    <property type="entry name" value="TRANSCRIPTIONAL REGULATOR REDD-RELATED"/>
    <property type="match status" value="1"/>
</dbReference>
<evidence type="ECO:0000313" key="9">
    <source>
        <dbReference type="Proteomes" id="UP000198802"/>
    </source>
</evidence>
<dbReference type="SUPFAM" id="SSF48452">
    <property type="entry name" value="TPR-like"/>
    <property type="match status" value="1"/>
</dbReference>
<keyword evidence="2" id="KW-0805">Transcription regulation</keyword>